<evidence type="ECO:0000313" key="2">
    <source>
        <dbReference type="Proteomes" id="UP000238338"/>
    </source>
</evidence>
<dbReference type="OrthoDB" id="7849247at2"/>
<accession>A0A2S8SA07</accession>
<gene>
    <name evidence="1" type="ORF">LX70_01354</name>
</gene>
<protein>
    <submittedName>
        <fullName evidence="1">Uncharacterized protein</fullName>
    </submittedName>
</protein>
<organism evidence="1 2">
    <name type="scientific">Albidovulum denitrificans</name>
    <dbReference type="NCBI Taxonomy" id="404881"/>
    <lineage>
        <taxon>Bacteria</taxon>
        <taxon>Pseudomonadati</taxon>
        <taxon>Pseudomonadota</taxon>
        <taxon>Alphaproteobacteria</taxon>
        <taxon>Rhodobacterales</taxon>
        <taxon>Paracoccaceae</taxon>
        <taxon>Albidovulum</taxon>
    </lineage>
</organism>
<sequence>MPLRLPDYYFRIRENGAAVFRVDTENRQQRIEMEPIAIVNVRNGEVRPQGERQLTEADQAAIRDWLAERQALLAAREVDDILRTVDHLNLTAQWAQSRATDDQLSAVTNALLLAMHDLRRTLVRKQADRLEKGGTAKD</sequence>
<keyword evidence="2" id="KW-1185">Reference proteome</keyword>
<evidence type="ECO:0000313" key="1">
    <source>
        <dbReference type="EMBL" id="PQV57548.1"/>
    </source>
</evidence>
<proteinExistence type="predicted"/>
<reference evidence="1 2" key="1">
    <citation type="submission" date="2018-02" db="EMBL/GenBank/DDBJ databases">
        <title>Genomic Encyclopedia of Archaeal and Bacterial Type Strains, Phase II (KMG-II): from individual species to whole genera.</title>
        <authorList>
            <person name="Goeker M."/>
        </authorList>
    </citation>
    <scope>NUCLEOTIDE SEQUENCE [LARGE SCALE GENOMIC DNA]</scope>
    <source>
        <strain evidence="1 2">DSM 18921</strain>
    </source>
</reference>
<dbReference type="AlphaFoldDB" id="A0A2S8SA07"/>
<dbReference type="Proteomes" id="UP000238338">
    <property type="component" value="Unassembled WGS sequence"/>
</dbReference>
<comment type="caution">
    <text evidence="1">The sequence shown here is derived from an EMBL/GenBank/DDBJ whole genome shotgun (WGS) entry which is preliminary data.</text>
</comment>
<dbReference type="RefSeq" id="WP_105513789.1">
    <property type="nucleotide sequence ID" value="NZ_PVEP01000002.1"/>
</dbReference>
<name>A0A2S8SA07_9RHOB</name>
<dbReference type="EMBL" id="PVEP01000002">
    <property type="protein sequence ID" value="PQV57548.1"/>
    <property type="molecule type" value="Genomic_DNA"/>
</dbReference>